<dbReference type="GO" id="GO:0003677">
    <property type="term" value="F:DNA binding"/>
    <property type="evidence" value="ECO:0007669"/>
    <property type="project" value="UniProtKB-KW"/>
</dbReference>
<dbReference type="NCBIfam" id="NF033546">
    <property type="entry name" value="transpos_IS21"/>
    <property type="match status" value="1"/>
</dbReference>
<evidence type="ECO:0000313" key="8">
    <source>
        <dbReference type="Proteomes" id="UP000291151"/>
    </source>
</evidence>
<dbReference type="PROSITE" id="PS50531">
    <property type="entry name" value="HTH_IS21"/>
    <property type="match status" value="1"/>
</dbReference>
<dbReference type="KEGG" id="uth:DKZ56_07840"/>
<protein>
    <submittedName>
        <fullName evidence="7">IS21 family transposase</fullName>
    </submittedName>
</protein>
<dbReference type="EMBL" id="CP036528">
    <property type="protein sequence ID" value="QBK25781.1"/>
    <property type="molecule type" value="Genomic_DNA"/>
</dbReference>
<dbReference type="InterPro" id="IPR012337">
    <property type="entry name" value="RNaseH-like_sf"/>
</dbReference>
<dbReference type="PANTHER" id="PTHR35004">
    <property type="entry name" value="TRANSPOSASE RV3428C-RELATED"/>
    <property type="match status" value="1"/>
</dbReference>
<dbReference type="PROSITE" id="PS50994">
    <property type="entry name" value="INTEGRASE"/>
    <property type="match status" value="1"/>
</dbReference>
<dbReference type="GO" id="GO:0032196">
    <property type="term" value="P:transposition"/>
    <property type="evidence" value="ECO:0007669"/>
    <property type="project" value="UniProtKB-KW"/>
</dbReference>
<sequence length="510" mass="60096">MLYIEIHRLYKEGFSKSAIARKLNISRNRVIDYLNMSTDEFEEFLSTLRTREKKLDPYHDQILGWLKEHPDLTAAQVYDWLEEKLGFREVAENTVRNYLNEMRDYYRIPKVKVQRTYSVVPELPMGKQAQVDFGQTTVKNRQGENKKLYFIAFVLSHSRYKYVEWLDRPFRTSDMIRMHENAFEYFGGMPEEMVYDQDALLAVSENAGDLILTAEFTKYHHTRKFNVYLCRKSDPESKGKIEQVVKFVKNNFSKNRVFDHLSDWNQSCHAWLKRTGNYKVHHNTKKRPSEVHALEKQHLKKVSGTYIFANVSTPSITRNIHKDNVIRYEGNRYSVPKGTYRADAPNLAYLQEEDGWLIIRLKETGMELAKHRISEGKGLIITDPSHREHSTSKRDLLIHQIQETFIDKENIQWLIHKLKERYPRHLVDQLKVLQQAIRIYPNHCEEALSEMKKLGMTSANDFRDIAHALSVQYQKSSPKIVELNEKYKDLSAPERSEDIYLKVLSGGENE</sequence>
<accession>A0A4P6UUD2</accession>
<dbReference type="GO" id="GO:0015074">
    <property type="term" value="P:DNA integration"/>
    <property type="evidence" value="ECO:0007669"/>
    <property type="project" value="InterPro"/>
</dbReference>
<dbReference type="InterPro" id="IPR036397">
    <property type="entry name" value="RNaseH_sf"/>
</dbReference>
<keyword evidence="8" id="KW-1185">Reference proteome</keyword>
<evidence type="ECO:0000256" key="4">
    <source>
        <dbReference type="ARBA" id="ARBA00023172"/>
    </source>
</evidence>
<dbReference type="GO" id="GO:0006310">
    <property type="term" value="P:DNA recombination"/>
    <property type="evidence" value="ECO:0007669"/>
    <property type="project" value="UniProtKB-KW"/>
</dbReference>
<feature type="domain" description="Integrase catalytic" evidence="6">
    <location>
        <begin position="120"/>
        <end position="296"/>
    </location>
</feature>
<dbReference type="InterPro" id="IPR009057">
    <property type="entry name" value="Homeodomain-like_sf"/>
</dbReference>
<keyword evidence="4" id="KW-0233">DNA recombination</keyword>
<evidence type="ECO:0000256" key="3">
    <source>
        <dbReference type="ARBA" id="ARBA00023125"/>
    </source>
</evidence>
<dbReference type="Proteomes" id="UP000291151">
    <property type="component" value="Chromosome"/>
</dbReference>
<keyword evidence="3" id="KW-0238">DNA-binding</keyword>
<name>A0A4P6UUD2_9BACL</name>
<organism evidence="7 8">
    <name type="scientific">Ureibacillus thermophilus</name>
    <dbReference type="NCBI Taxonomy" id="367743"/>
    <lineage>
        <taxon>Bacteria</taxon>
        <taxon>Bacillati</taxon>
        <taxon>Bacillota</taxon>
        <taxon>Bacilli</taxon>
        <taxon>Bacillales</taxon>
        <taxon>Caryophanaceae</taxon>
        <taxon>Ureibacillus</taxon>
    </lineage>
</organism>
<gene>
    <name evidence="7" type="ORF">DKZ56_07840</name>
</gene>
<comment type="similarity">
    <text evidence="1">Belongs to the transposase IS21/IS408/IS1162 family.</text>
</comment>
<proteinExistence type="inferred from homology"/>
<dbReference type="InterPro" id="IPR017894">
    <property type="entry name" value="HTH_IS21_transposase_type"/>
</dbReference>
<dbReference type="Gene3D" id="3.30.420.10">
    <property type="entry name" value="Ribonuclease H-like superfamily/Ribonuclease H"/>
    <property type="match status" value="1"/>
</dbReference>
<dbReference type="SUPFAM" id="SSF46689">
    <property type="entry name" value="Homeodomain-like"/>
    <property type="match status" value="1"/>
</dbReference>
<evidence type="ECO:0000259" key="5">
    <source>
        <dbReference type="PROSITE" id="PS50531"/>
    </source>
</evidence>
<dbReference type="PANTHER" id="PTHR35004:SF6">
    <property type="entry name" value="TRANSPOSASE"/>
    <property type="match status" value="1"/>
</dbReference>
<dbReference type="InterPro" id="IPR001584">
    <property type="entry name" value="Integrase_cat-core"/>
</dbReference>
<dbReference type="Gene3D" id="1.10.10.60">
    <property type="entry name" value="Homeodomain-like"/>
    <property type="match status" value="1"/>
</dbReference>
<dbReference type="RefSeq" id="WP_016839663.1">
    <property type="nucleotide sequence ID" value="NZ_CP036528.1"/>
</dbReference>
<evidence type="ECO:0000313" key="7">
    <source>
        <dbReference type="EMBL" id="QBK25781.1"/>
    </source>
</evidence>
<keyword evidence="2" id="KW-0815">Transposition</keyword>
<reference evidence="7 8" key="1">
    <citation type="submission" date="2019-02" db="EMBL/GenBank/DDBJ databases">
        <title>Ureibacillus thermophilus.</title>
        <authorList>
            <person name="Sunny J.S."/>
            <person name="Natarajan A."/>
            <person name="Saleena L.M."/>
        </authorList>
    </citation>
    <scope>NUCLEOTIDE SEQUENCE [LARGE SCALE GENOMIC DNA]</scope>
    <source>
        <strain evidence="7 8">LM102</strain>
    </source>
</reference>
<evidence type="ECO:0000256" key="1">
    <source>
        <dbReference type="ARBA" id="ARBA00009277"/>
    </source>
</evidence>
<evidence type="ECO:0000259" key="6">
    <source>
        <dbReference type="PROSITE" id="PS50994"/>
    </source>
</evidence>
<evidence type="ECO:0000256" key="2">
    <source>
        <dbReference type="ARBA" id="ARBA00022578"/>
    </source>
</evidence>
<dbReference type="SUPFAM" id="SSF53098">
    <property type="entry name" value="Ribonuclease H-like"/>
    <property type="match status" value="1"/>
</dbReference>
<feature type="domain" description="HTH IS21-type" evidence="5">
    <location>
        <begin position="1"/>
        <end position="66"/>
    </location>
</feature>
<dbReference type="AlphaFoldDB" id="A0A4P6UUD2"/>